<dbReference type="InterPro" id="IPR008183">
    <property type="entry name" value="Aldose_1/G6P_1-epimerase"/>
</dbReference>
<dbReference type="GO" id="GO:0033499">
    <property type="term" value="P:galactose catabolic process via UDP-galactose, Leloir pathway"/>
    <property type="evidence" value="ECO:0007669"/>
    <property type="project" value="TreeGrafter"/>
</dbReference>
<dbReference type="InterPro" id="IPR011013">
    <property type="entry name" value="Gal_mutarotase_sf_dom"/>
</dbReference>
<dbReference type="GO" id="GO:0006006">
    <property type="term" value="P:glucose metabolic process"/>
    <property type="evidence" value="ECO:0007669"/>
    <property type="project" value="TreeGrafter"/>
</dbReference>
<comment type="catalytic activity">
    <reaction evidence="1">
        <text>alpha-D-galactose = beta-D-galactose</text>
        <dbReference type="Rhea" id="RHEA:28675"/>
        <dbReference type="ChEBI" id="CHEBI:27667"/>
        <dbReference type="ChEBI" id="CHEBI:28061"/>
        <dbReference type="EC" id="5.1.3.3"/>
    </reaction>
    <physiologicalReaction direction="right-to-left" evidence="1">
        <dbReference type="Rhea" id="RHEA:28677"/>
    </physiologicalReaction>
</comment>
<evidence type="ECO:0000256" key="1">
    <source>
        <dbReference type="ARBA" id="ARBA00001712"/>
    </source>
</evidence>
<name>A0A3P7KRW4_STRVU</name>
<evidence type="ECO:0000256" key="5">
    <source>
        <dbReference type="ARBA" id="ARBA00045743"/>
    </source>
</evidence>
<dbReference type="InterPro" id="IPR014718">
    <property type="entry name" value="GH-type_carb-bd"/>
</dbReference>
<dbReference type="AlphaFoldDB" id="A0A3P7KRW4"/>
<dbReference type="GO" id="GO:0030246">
    <property type="term" value="F:carbohydrate binding"/>
    <property type="evidence" value="ECO:0007669"/>
    <property type="project" value="InterPro"/>
</dbReference>
<proteinExistence type="predicted"/>
<gene>
    <name evidence="6" type="ORF">SVUK_LOCUS5306</name>
</gene>
<comment type="pathway">
    <text evidence="2">Carbohydrate metabolism; galactose metabolism.</text>
</comment>
<reference evidence="6 7" key="1">
    <citation type="submission" date="2018-11" db="EMBL/GenBank/DDBJ databases">
        <authorList>
            <consortium name="Pathogen Informatics"/>
        </authorList>
    </citation>
    <scope>NUCLEOTIDE SEQUENCE [LARGE SCALE GENOMIC DNA]</scope>
</reference>
<dbReference type="GO" id="GO:0004034">
    <property type="term" value="F:aldose 1-epimerase activity"/>
    <property type="evidence" value="ECO:0007669"/>
    <property type="project" value="UniProtKB-EC"/>
</dbReference>
<dbReference type="OrthoDB" id="274691at2759"/>
<comment type="function">
    <text evidence="5">Mutarotase that catalyzes the interconversion of beta-D-galactose and alpha-D-galactose during galactose metabolism. Beta-D-galactose is metabolized in the liver into glucose 1-phosphate, the primary metabolic fuel, by the action of four enzymes that constitute the Leloir pathway: GALM, GALK1 (galactokinase), GALT (galactose-1-phosphate uridylyltransferase) and GALE (UDP-galactose-4'-epimerase). Involved in the maintenance of the equilibrium between the beta- and alpha-anomers of galactose, therefore ensuring a sufficient supply of the alpha-anomer for GALK1. Also active on D-glucose although shows a preference for galactose over glucose.</text>
</comment>
<dbReference type="PANTHER" id="PTHR10091:SF0">
    <property type="entry name" value="GALACTOSE MUTAROTASE"/>
    <property type="match status" value="1"/>
</dbReference>
<evidence type="ECO:0000256" key="2">
    <source>
        <dbReference type="ARBA" id="ARBA00004947"/>
    </source>
</evidence>
<protein>
    <recommendedName>
        <fullName evidence="3">Galactose mutarotase</fullName>
    </recommendedName>
    <alternativeName>
        <fullName evidence="4">Aldose 1-epimerase</fullName>
    </alternativeName>
</protein>
<organism evidence="6 7">
    <name type="scientific">Strongylus vulgaris</name>
    <name type="common">Blood worm</name>
    <dbReference type="NCBI Taxonomy" id="40348"/>
    <lineage>
        <taxon>Eukaryota</taxon>
        <taxon>Metazoa</taxon>
        <taxon>Ecdysozoa</taxon>
        <taxon>Nematoda</taxon>
        <taxon>Chromadorea</taxon>
        <taxon>Rhabditida</taxon>
        <taxon>Rhabditina</taxon>
        <taxon>Rhabditomorpha</taxon>
        <taxon>Strongyloidea</taxon>
        <taxon>Strongylidae</taxon>
        <taxon>Strongylus</taxon>
    </lineage>
</organism>
<dbReference type="SUPFAM" id="SSF74650">
    <property type="entry name" value="Galactose mutarotase-like"/>
    <property type="match status" value="1"/>
</dbReference>
<evidence type="ECO:0000313" key="7">
    <source>
        <dbReference type="Proteomes" id="UP000270094"/>
    </source>
</evidence>
<dbReference type="PANTHER" id="PTHR10091">
    <property type="entry name" value="ALDOSE-1-EPIMERASE"/>
    <property type="match status" value="1"/>
</dbReference>
<dbReference type="UniPathway" id="UPA00214"/>
<dbReference type="Proteomes" id="UP000270094">
    <property type="component" value="Unassembled WGS sequence"/>
</dbReference>
<sequence length="142" mass="16163">MFYTTLYLGEIASVIGTKYDFTEDKWLGSLYDKDNNIDIDNDMILSDIPRPTRLLSLYSPLSGIRMQVTTSYPVIHLYGSKYLKCIGKRNEKYGTGKGLAIEPQLYTAAVNYPHFPSIEITPDQPYLREIIHSFSIEPASDN</sequence>
<keyword evidence="7" id="KW-1185">Reference proteome</keyword>
<dbReference type="EMBL" id="UYYB01015547">
    <property type="protein sequence ID" value="VDM70308.1"/>
    <property type="molecule type" value="Genomic_DNA"/>
</dbReference>
<evidence type="ECO:0000256" key="3">
    <source>
        <dbReference type="ARBA" id="ARBA00021023"/>
    </source>
</evidence>
<evidence type="ECO:0000256" key="4">
    <source>
        <dbReference type="ARBA" id="ARBA00032729"/>
    </source>
</evidence>
<dbReference type="Gene3D" id="2.70.98.10">
    <property type="match status" value="1"/>
</dbReference>
<evidence type="ECO:0000313" key="6">
    <source>
        <dbReference type="EMBL" id="VDM70308.1"/>
    </source>
</evidence>
<accession>A0A3P7KRW4</accession>
<dbReference type="Pfam" id="PF01263">
    <property type="entry name" value="Aldose_epim"/>
    <property type="match status" value="1"/>
</dbReference>